<gene>
    <name evidence="1" type="ORF">O9H85_08830</name>
</gene>
<dbReference type="Gene3D" id="1.10.10.10">
    <property type="entry name" value="Winged helix-like DNA-binding domain superfamily/Winged helix DNA-binding domain"/>
    <property type="match status" value="1"/>
</dbReference>
<dbReference type="SUPFAM" id="SSF46785">
    <property type="entry name" value="Winged helix' DNA-binding domain"/>
    <property type="match status" value="1"/>
</dbReference>
<name>A0ABT4Q6R3_9BACL</name>
<dbReference type="RefSeq" id="WP_269880974.1">
    <property type="nucleotide sequence ID" value="NZ_JAQAGZ010000005.1"/>
</dbReference>
<reference evidence="1 2" key="1">
    <citation type="submission" date="2022-12" db="EMBL/GenBank/DDBJ databases">
        <title>Draft genome sequence of Paenibacillus sp. dW9.</title>
        <authorList>
            <person name="Choi E.-W."/>
            <person name="Kim D.-U."/>
        </authorList>
    </citation>
    <scope>NUCLEOTIDE SEQUENCE [LARGE SCALE GENOMIC DNA]</scope>
    <source>
        <strain evidence="2">dW9</strain>
    </source>
</reference>
<dbReference type="InterPro" id="IPR036390">
    <property type="entry name" value="WH_DNA-bd_sf"/>
</dbReference>
<evidence type="ECO:0000313" key="1">
    <source>
        <dbReference type="EMBL" id="MCZ8512519.1"/>
    </source>
</evidence>
<accession>A0ABT4Q6R3</accession>
<protein>
    <submittedName>
        <fullName evidence="1">HTH domain-containing protein</fullName>
    </submittedName>
</protein>
<evidence type="ECO:0000313" key="2">
    <source>
        <dbReference type="Proteomes" id="UP001527882"/>
    </source>
</evidence>
<comment type="caution">
    <text evidence="1">The sequence shown here is derived from an EMBL/GenBank/DDBJ whole genome shotgun (WGS) entry which is preliminary data.</text>
</comment>
<dbReference type="EMBL" id="JAQAGZ010000005">
    <property type="protein sequence ID" value="MCZ8512519.1"/>
    <property type="molecule type" value="Genomic_DNA"/>
</dbReference>
<organism evidence="1 2">
    <name type="scientific">Paenibacillus gyeongsangnamensis</name>
    <dbReference type="NCBI Taxonomy" id="3388067"/>
    <lineage>
        <taxon>Bacteria</taxon>
        <taxon>Bacillati</taxon>
        <taxon>Bacillota</taxon>
        <taxon>Bacilli</taxon>
        <taxon>Bacillales</taxon>
        <taxon>Paenibacillaceae</taxon>
        <taxon>Paenibacillus</taxon>
    </lineage>
</organism>
<proteinExistence type="predicted"/>
<keyword evidence="2" id="KW-1185">Reference proteome</keyword>
<dbReference type="Proteomes" id="UP001527882">
    <property type="component" value="Unassembled WGS sequence"/>
</dbReference>
<dbReference type="InterPro" id="IPR036388">
    <property type="entry name" value="WH-like_DNA-bd_sf"/>
</dbReference>
<sequence length="439" mass="49491">MIRLGVIIAEQSLPKLQAVQGELGKSELILLTYSRLEETKALYTEHCHRVDGMIMTELSYRYLELQWGGFPVPTYAYHIHEDDFYKILFQISLKRPNLDFSRVFIDFIYDENGYLGLKEVLGPASFPQTKQLPEIREDFYDTALEHHVSLWRRGAIDYSITRVGNIVPQLEELGIPHLYLFPSQKSLVQQFEHIATEIEVLKLADNQIAVGHLSIHGLDKEPPGINDLELKLMLLHKALLEFTVEAKVPFIIQKAGNSFELISSAKDLRAITDGFTRCSLTAFLHGSVPFTVDIGWGTGDTMYKARTNAQSASRQSSASTMHGTFVIQMNGQVIGPLGEESCLDYRNEVSPQLQLLHETTGISTLQLQKIVAVLAKTERSEITAEELAYHLGVTIRSANRILNQLEEKGVAEVTYVKQEKLRGRPKKIYRIQLGPQAPG</sequence>